<dbReference type="Proteomes" id="UP000001176">
    <property type="component" value="Chromosome"/>
</dbReference>
<dbReference type="EMBL" id="AM889285">
    <property type="protein sequence ID" value="CAP57221.1"/>
    <property type="molecule type" value="Genomic_DNA"/>
</dbReference>
<gene>
    <name evidence="2" type="ordered locus">GDI3278</name>
</gene>
<evidence type="ECO:0000313" key="3">
    <source>
        <dbReference type="Proteomes" id="UP000001176"/>
    </source>
</evidence>
<dbReference type="KEGG" id="gdi:GDI3278"/>
<keyword evidence="3" id="KW-1185">Reference proteome</keyword>
<evidence type="ECO:0000256" key="1">
    <source>
        <dbReference type="SAM" id="MobiDB-lite"/>
    </source>
</evidence>
<protein>
    <submittedName>
        <fullName evidence="2">Uncharacterized protein</fullName>
    </submittedName>
</protein>
<reference evidence="2 3" key="1">
    <citation type="journal article" date="2009" name="BMC Genomics">
        <title>Complete genome sequence of the sugarcane nitrogen-fixing endophyte Gluconacetobacter diazotrophicus Pal5.</title>
        <authorList>
            <person name="Bertalan M."/>
            <person name="Albano R."/>
            <person name="Padua V."/>
            <person name="Rouws L."/>
            <person name="Rojas C."/>
            <person name="Hemerly A."/>
            <person name="Teixeira K."/>
            <person name="Schwab S."/>
            <person name="Araujo J."/>
            <person name="Oliveira A."/>
            <person name="Franca L."/>
            <person name="Magalhaes V."/>
            <person name="Alqueres S."/>
            <person name="Cardoso A."/>
            <person name="Almeida W."/>
            <person name="Loureiro M.M."/>
            <person name="Nogueira E."/>
            <person name="Cidade D."/>
            <person name="Oliveira D."/>
            <person name="Simao T."/>
            <person name="Macedo J."/>
            <person name="Valadao A."/>
            <person name="Dreschsel M."/>
            <person name="Freitas F."/>
            <person name="Vidal M."/>
            <person name="Guedes H."/>
            <person name="Rodrigues E."/>
            <person name="Meneses C."/>
            <person name="Brioso P."/>
            <person name="Pozzer L."/>
            <person name="Figueiredo D."/>
            <person name="Montano H."/>
            <person name="Junior J."/>
            <person name="Filho G."/>
            <person name="Flores V."/>
            <person name="Ferreira B."/>
            <person name="Branco A."/>
            <person name="Gonzalez P."/>
            <person name="Guillobel H."/>
            <person name="Lemos M."/>
            <person name="Seibel L."/>
            <person name="Macedo J."/>
            <person name="Alves-Ferreira M."/>
            <person name="Sachetto-Martins G."/>
            <person name="Coelho A."/>
            <person name="Santos E."/>
            <person name="Amaral G."/>
            <person name="Neves A."/>
            <person name="Pacheco A.B."/>
            <person name="Carvalho D."/>
            <person name="Lery L."/>
            <person name="Bisch P."/>
            <person name="Rossle S.C."/>
            <person name="Urmenyi T."/>
            <person name="Kruger W.V."/>
            <person name="Martins O."/>
            <person name="Baldani J.I."/>
            <person name="Ferreira P.C."/>
        </authorList>
    </citation>
    <scope>NUCLEOTIDE SEQUENCE [LARGE SCALE GENOMIC DNA]</scope>
    <source>
        <strain evidence="3">ATCC 49037 / DSM 5601 / CCUG 37298 / CIP 103539 / LMG 7603 / PAl5</strain>
    </source>
</reference>
<accession>A9H184</accession>
<feature type="region of interest" description="Disordered" evidence="1">
    <location>
        <begin position="19"/>
        <end position="60"/>
    </location>
</feature>
<proteinExistence type="predicted"/>
<evidence type="ECO:0000313" key="2">
    <source>
        <dbReference type="EMBL" id="CAP57221.1"/>
    </source>
</evidence>
<organism evidence="2 3">
    <name type="scientific">Gluconacetobacter diazotrophicus (strain ATCC 49037 / DSM 5601 / CCUG 37298 / CIP 103539 / LMG 7603 / PAl5)</name>
    <dbReference type="NCBI Taxonomy" id="272568"/>
    <lineage>
        <taxon>Bacteria</taxon>
        <taxon>Pseudomonadati</taxon>
        <taxon>Pseudomonadota</taxon>
        <taxon>Alphaproteobacteria</taxon>
        <taxon>Acetobacterales</taxon>
        <taxon>Acetobacteraceae</taxon>
        <taxon>Gluconacetobacter</taxon>
    </lineage>
</organism>
<feature type="compositionally biased region" description="Basic and acidic residues" evidence="1">
    <location>
        <begin position="40"/>
        <end position="50"/>
    </location>
</feature>
<sequence>MPSPLCRCAVRQVRPVSCTGPKGGKHHPSGMNVFTYPIDRPARNPGDRGRGMRQWASGRA</sequence>
<dbReference type="AlphaFoldDB" id="A9H184"/>
<name>A9H184_GLUDA</name>